<dbReference type="AlphaFoldDB" id="A0A0C2YAE6"/>
<dbReference type="PANTHER" id="PTHR43464">
    <property type="entry name" value="METHYLTRANSFERASE"/>
    <property type="match status" value="1"/>
</dbReference>
<sequence>MTEEVPSMDTAPSVGDVREYWNRNPLLSHELASPGSPAFFASLDTAKREDSDRFAMDYWEFGQWAGQRVLDIGCGPGWLTVQYARGGAQVDSVDLTPRAVELAQAHLALHGQSATVREGNAEELPFPDDQFDLVAASGVLHHTPDTQATFREAFRVTKPGGQGKITLYRKGILHHPAVFAMTRIAMRLFGVKHPGADLGKNSSDVDDFIRRYDGDGNPVGIGKTDADWAADLAAAGWVVQGHEVHFFPRRFLPCARLIPVWLHEFLDTRLGTMVYFRLRKPIISGK</sequence>
<dbReference type="OrthoDB" id="9787738at2"/>
<gene>
    <name evidence="2" type="ORF">CCC_01570</name>
</gene>
<dbReference type="Proteomes" id="UP000031971">
    <property type="component" value="Unassembled WGS sequence"/>
</dbReference>
<evidence type="ECO:0000259" key="1">
    <source>
        <dbReference type="Pfam" id="PF08241"/>
    </source>
</evidence>
<name>A0A0C2YAE6_PARME</name>
<organism evidence="2 3">
    <name type="scientific">Paramagnetospirillum magnetotacticum MS-1</name>
    <dbReference type="NCBI Taxonomy" id="272627"/>
    <lineage>
        <taxon>Bacteria</taxon>
        <taxon>Pseudomonadati</taxon>
        <taxon>Pseudomonadota</taxon>
        <taxon>Alphaproteobacteria</taxon>
        <taxon>Rhodospirillales</taxon>
        <taxon>Magnetospirillaceae</taxon>
        <taxon>Paramagnetospirillum</taxon>
    </lineage>
</organism>
<keyword evidence="2" id="KW-0489">Methyltransferase</keyword>
<keyword evidence="2" id="KW-0808">Transferase</keyword>
<dbReference type="EMBL" id="JXSL01000035">
    <property type="protein sequence ID" value="KIL96704.1"/>
    <property type="molecule type" value="Genomic_DNA"/>
</dbReference>
<evidence type="ECO:0000313" key="2">
    <source>
        <dbReference type="EMBL" id="KIL96704.1"/>
    </source>
</evidence>
<dbReference type="GO" id="GO:0032259">
    <property type="term" value="P:methylation"/>
    <property type="evidence" value="ECO:0007669"/>
    <property type="project" value="UniProtKB-KW"/>
</dbReference>
<dbReference type="InterPro" id="IPR029063">
    <property type="entry name" value="SAM-dependent_MTases_sf"/>
</dbReference>
<dbReference type="CDD" id="cd02440">
    <property type="entry name" value="AdoMet_MTases"/>
    <property type="match status" value="1"/>
</dbReference>
<dbReference type="PANTHER" id="PTHR43464:SF83">
    <property type="entry name" value="MALONYL-[ACYL-CARRIER PROTEIN] O-METHYLTRANSFERASE"/>
    <property type="match status" value="1"/>
</dbReference>
<dbReference type="STRING" id="272627.CCC_01570"/>
<accession>A0A0C2YAE6</accession>
<proteinExistence type="predicted"/>
<dbReference type="InterPro" id="IPR013216">
    <property type="entry name" value="Methyltransf_11"/>
</dbReference>
<reference evidence="2 3" key="1">
    <citation type="submission" date="2015-01" db="EMBL/GenBank/DDBJ databases">
        <title>Genome Sequence of Magnetospirillum magnetotacticum Strain MS-1.</title>
        <authorList>
            <person name="Marinov G.K."/>
            <person name="Smalley M.D."/>
            <person name="DeSalvo G."/>
        </authorList>
    </citation>
    <scope>NUCLEOTIDE SEQUENCE [LARGE SCALE GENOMIC DNA]</scope>
    <source>
        <strain evidence="2 3">MS-1</strain>
    </source>
</reference>
<feature type="domain" description="Methyltransferase type 11" evidence="1">
    <location>
        <begin position="70"/>
        <end position="162"/>
    </location>
</feature>
<comment type="caution">
    <text evidence="2">The sequence shown here is derived from an EMBL/GenBank/DDBJ whole genome shotgun (WGS) entry which is preliminary data.</text>
</comment>
<dbReference type="Pfam" id="PF08241">
    <property type="entry name" value="Methyltransf_11"/>
    <property type="match status" value="1"/>
</dbReference>
<dbReference type="Gene3D" id="3.40.50.150">
    <property type="entry name" value="Vaccinia Virus protein VP39"/>
    <property type="match status" value="1"/>
</dbReference>
<keyword evidence="3" id="KW-1185">Reference proteome</keyword>
<dbReference type="GO" id="GO:0008757">
    <property type="term" value="F:S-adenosylmethionine-dependent methyltransferase activity"/>
    <property type="evidence" value="ECO:0007669"/>
    <property type="project" value="InterPro"/>
</dbReference>
<dbReference type="SUPFAM" id="SSF53335">
    <property type="entry name" value="S-adenosyl-L-methionine-dependent methyltransferases"/>
    <property type="match status" value="1"/>
</dbReference>
<evidence type="ECO:0000313" key="3">
    <source>
        <dbReference type="Proteomes" id="UP000031971"/>
    </source>
</evidence>
<protein>
    <submittedName>
        <fullName evidence="2">Methyltransferase</fullName>
    </submittedName>
</protein>